<name>A0A9Q1EPB3_SYNKA</name>
<evidence type="ECO:0000313" key="1">
    <source>
        <dbReference type="EMBL" id="KAJ8342430.1"/>
    </source>
</evidence>
<evidence type="ECO:0000313" key="2">
    <source>
        <dbReference type="Proteomes" id="UP001152622"/>
    </source>
</evidence>
<dbReference type="AlphaFoldDB" id="A0A9Q1EPB3"/>
<comment type="caution">
    <text evidence="1">The sequence shown here is derived from an EMBL/GenBank/DDBJ whole genome shotgun (WGS) entry which is preliminary data.</text>
</comment>
<dbReference type="EMBL" id="JAINUF010000014">
    <property type="protein sequence ID" value="KAJ8342430.1"/>
    <property type="molecule type" value="Genomic_DNA"/>
</dbReference>
<organism evidence="1 2">
    <name type="scientific">Synaphobranchus kaupii</name>
    <name type="common">Kaup's arrowtooth eel</name>
    <dbReference type="NCBI Taxonomy" id="118154"/>
    <lineage>
        <taxon>Eukaryota</taxon>
        <taxon>Metazoa</taxon>
        <taxon>Chordata</taxon>
        <taxon>Craniata</taxon>
        <taxon>Vertebrata</taxon>
        <taxon>Euteleostomi</taxon>
        <taxon>Actinopterygii</taxon>
        <taxon>Neopterygii</taxon>
        <taxon>Teleostei</taxon>
        <taxon>Anguilliformes</taxon>
        <taxon>Synaphobranchidae</taxon>
        <taxon>Synaphobranchus</taxon>
    </lineage>
</organism>
<proteinExistence type="predicted"/>
<dbReference type="Proteomes" id="UP001152622">
    <property type="component" value="Chromosome 14"/>
</dbReference>
<gene>
    <name evidence="1" type="ORF">SKAU_G00323580</name>
</gene>
<protein>
    <submittedName>
        <fullName evidence="1">Uncharacterized protein</fullName>
    </submittedName>
</protein>
<accession>A0A9Q1EPB3</accession>
<sequence>MEEVISDMVMEKQMERNLGTHGSDPTVIHKDPRCYKLRPGRSAHLSHIDPDLRTLLSHQSEPCPRSVTARRQELSCAGVRKAARPASPRQPVLRRLGPIGLIRRSVGEMNLPCLDCESVKRQERAEALRPFVWVPGARVYTSAETH</sequence>
<reference evidence="1" key="1">
    <citation type="journal article" date="2023" name="Science">
        <title>Genome structures resolve the early diversification of teleost fishes.</title>
        <authorList>
            <person name="Parey E."/>
            <person name="Louis A."/>
            <person name="Montfort J."/>
            <person name="Bouchez O."/>
            <person name="Roques C."/>
            <person name="Iampietro C."/>
            <person name="Lluch J."/>
            <person name="Castinel A."/>
            <person name="Donnadieu C."/>
            <person name="Desvignes T."/>
            <person name="Floi Bucao C."/>
            <person name="Jouanno E."/>
            <person name="Wen M."/>
            <person name="Mejri S."/>
            <person name="Dirks R."/>
            <person name="Jansen H."/>
            <person name="Henkel C."/>
            <person name="Chen W.J."/>
            <person name="Zahm M."/>
            <person name="Cabau C."/>
            <person name="Klopp C."/>
            <person name="Thompson A.W."/>
            <person name="Robinson-Rechavi M."/>
            <person name="Braasch I."/>
            <person name="Lecointre G."/>
            <person name="Bobe J."/>
            <person name="Postlethwait J.H."/>
            <person name="Berthelot C."/>
            <person name="Roest Crollius H."/>
            <person name="Guiguen Y."/>
        </authorList>
    </citation>
    <scope>NUCLEOTIDE SEQUENCE</scope>
    <source>
        <strain evidence="1">WJC10195</strain>
    </source>
</reference>
<keyword evidence="2" id="KW-1185">Reference proteome</keyword>